<dbReference type="Proteomes" id="UP000664167">
    <property type="component" value="Unassembled WGS sequence"/>
</dbReference>
<evidence type="ECO:0000256" key="1">
    <source>
        <dbReference type="ARBA" id="ARBA00023015"/>
    </source>
</evidence>
<keyword evidence="4" id="KW-1185">Reference proteome</keyword>
<evidence type="ECO:0000313" key="3">
    <source>
        <dbReference type="EMBL" id="MBO0515572.1"/>
    </source>
</evidence>
<keyword evidence="1" id="KW-0805">Transcription regulation</keyword>
<proteinExistence type="predicted"/>
<organism evidence="3 4">
    <name type="scientific">Streptomyces beijiangensis</name>
    <dbReference type="NCBI Taxonomy" id="163361"/>
    <lineage>
        <taxon>Bacteria</taxon>
        <taxon>Bacillati</taxon>
        <taxon>Actinomycetota</taxon>
        <taxon>Actinomycetes</taxon>
        <taxon>Kitasatosporales</taxon>
        <taxon>Streptomycetaceae</taxon>
        <taxon>Streptomyces</taxon>
    </lineage>
</organism>
<gene>
    <name evidence="3" type="ORF">J0695_27830</name>
</gene>
<evidence type="ECO:0000313" key="4">
    <source>
        <dbReference type="Proteomes" id="UP000664167"/>
    </source>
</evidence>
<dbReference type="EMBL" id="JAFLRJ010000300">
    <property type="protein sequence ID" value="MBO0515572.1"/>
    <property type="molecule type" value="Genomic_DNA"/>
</dbReference>
<comment type="caution">
    <text evidence="3">The sequence shown here is derived from an EMBL/GenBank/DDBJ whole genome shotgun (WGS) entry which is preliminary data.</text>
</comment>
<dbReference type="Gene3D" id="1.10.10.1320">
    <property type="entry name" value="Anti-sigma factor, zinc-finger domain"/>
    <property type="match status" value="1"/>
</dbReference>
<evidence type="ECO:0008006" key="5">
    <source>
        <dbReference type="Google" id="ProtNLM"/>
    </source>
</evidence>
<keyword evidence="2" id="KW-0804">Transcription</keyword>
<evidence type="ECO:0000256" key="2">
    <source>
        <dbReference type="ARBA" id="ARBA00023163"/>
    </source>
</evidence>
<dbReference type="InterPro" id="IPR041916">
    <property type="entry name" value="Anti_sigma_zinc_sf"/>
</dbReference>
<dbReference type="AlphaFoldDB" id="A0A939FBI4"/>
<accession>A0A939FBI4</accession>
<protein>
    <recommendedName>
        <fullName evidence="5">Zinc-finger domain-containing protein</fullName>
    </recommendedName>
</protein>
<sequence length="109" mass="12405">MPRDTADSLIFAHQLQALSPVEGDVLDEHSKHCPACARELNVARQALAGLDLQEIATPVPASFRDELLEQIKHMPQEPSRALTTPRRWRELCRRRPGGCRMVRSRLQTR</sequence>
<reference evidence="3" key="1">
    <citation type="submission" date="2021-03" db="EMBL/GenBank/DDBJ databases">
        <title>Streptomyces poriferae sp. nov., a novel marine sponge-derived Actinobacteria species with anti-MRSA activity.</title>
        <authorList>
            <person name="Sandoval-Powers M."/>
            <person name="Kralova S."/>
            <person name="Nguyen G.-S."/>
            <person name="Fawwal D."/>
            <person name="Degnes K."/>
            <person name="Klinkenberg G."/>
            <person name="Sletta H."/>
            <person name="Wentzel A."/>
            <person name="Liles M.R."/>
        </authorList>
    </citation>
    <scope>NUCLEOTIDE SEQUENCE</scope>
    <source>
        <strain evidence="3">DSM 41794</strain>
    </source>
</reference>
<dbReference type="RefSeq" id="WP_206966504.1">
    <property type="nucleotide sequence ID" value="NZ_BAAAJJ010000012.1"/>
</dbReference>
<name>A0A939FBI4_9ACTN</name>